<organism evidence="2 3">
    <name type="scientific">Paramuricea clavata</name>
    <name type="common">Red gorgonian</name>
    <name type="synonym">Violescent sea-whip</name>
    <dbReference type="NCBI Taxonomy" id="317549"/>
    <lineage>
        <taxon>Eukaryota</taxon>
        <taxon>Metazoa</taxon>
        <taxon>Cnidaria</taxon>
        <taxon>Anthozoa</taxon>
        <taxon>Octocorallia</taxon>
        <taxon>Malacalcyonacea</taxon>
        <taxon>Plexauridae</taxon>
        <taxon>Paramuricea</taxon>
    </lineage>
</organism>
<reference evidence="2" key="1">
    <citation type="submission" date="2020-04" db="EMBL/GenBank/DDBJ databases">
        <authorList>
            <person name="Alioto T."/>
            <person name="Alioto T."/>
            <person name="Gomez Garrido J."/>
        </authorList>
    </citation>
    <scope>NUCLEOTIDE SEQUENCE</scope>
    <source>
        <strain evidence="2">A484AB</strain>
    </source>
</reference>
<keyword evidence="3" id="KW-1185">Reference proteome</keyword>
<feature type="compositionally biased region" description="Basic and acidic residues" evidence="1">
    <location>
        <begin position="84"/>
        <end position="95"/>
    </location>
</feature>
<feature type="region of interest" description="Disordered" evidence="1">
    <location>
        <begin position="131"/>
        <end position="196"/>
    </location>
</feature>
<gene>
    <name evidence="2" type="ORF">PACLA_8A079385</name>
</gene>
<name>A0A6S7GP24_PARCT</name>
<dbReference type="SMART" id="SM00360">
    <property type="entry name" value="RRM"/>
    <property type="match status" value="1"/>
</dbReference>
<sequence>MARDARWRTWDLDCLQETLVSRQQHENEIEPLIVPGCTREITSLNLGSIVLPKEAFFTSNDAGARLRARGRGRSLTNRALGIDKPSRRPGEKNISHEAGNPTVDNPKPTTLGSQFFGSRCLYEELFPSLDQSSTKKSDPSLPIPPVWSGKQKSKRGKQNNEQATNNKSSFLEKSTTDQFKSKQSDGHDNSTNNGQKKLTSFLENSREILEQSHVDSDTNRDETKLPSSTFYSCANDVVTNVKKFVETKDKPRSDQLSASEIPMNDKHVTTETSNTNDGESDSQFNTVGFGRIEAISSESDWQSDEEEFEPIENKISLQSSSLENRNSVDCLITTESKELDKDKQSEKLNMLSHKLEIDDYQNSNPKDCVQEIQWIDSENNDKFCEQYNNDNDWQSDEDEFGPIENKISLVDCLITTESEELHKDEQSEPLNMLSHKLEIDDHQNSNPKDCVQEIQWIDSENNDKFCEQYNNDNDWQSDEDEFGPIENKISLVDCLITTESEELHKDEQSEPLNMLSHKLEIDDHQNSNPKDCVQEIQWIDSENNDKFCEQYNNDNDWQSDEDEFGPIENKISLVDCLITTESEELHKDEQSEPLNMLSHKLEIDDHQNSNPKDCVQEIQWIDSENNDKFCEQYNNDNDWQSDEDEFGPIENKISLVDCLITTESEELHKDEQSEPLNMLSHKLEIDDHQNSNPKDYVQEIEWIDSENDQFSEQCNNDKVDICDQMSDYLEVEDDQNSTSLKDVNFQETDWIESKDNLLFQKYGNDDDKISSHLLDQLRLEGNPNPKDYFQDIDLVQNDNSSHSCDQLSAISNEESLVWDKTKHLEISDSYEQLSSNGHLSPDQDAKTDHTQPIEGSSTIISASTNHLLSQSDSEGQECIETNDTKENLEESLNMSSSDIEMEPCNVLLENLPLALTEEKLQEIIEPYGEMESYNFNINDDSSKTCTIRMPNSMSGELLVVSLDGLEVDGYRIKAQMDDS</sequence>
<feature type="compositionally biased region" description="Basic and acidic residues" evidence="1">
    <location>
        <begin position="179"/>
        <end position="188"/>
    </location>
</feature>
<comment type="caution">
    <text evidence="2">The sequence shown here is derived from an EMBL/GenBank/DDBJ whole genome shotgun (WGS) entry which is preliminary data.</text>
</comment>
<accession>A0A6S7GP24</accession>
<dbReference type="InterPro" id="IPR000504">
    <property type="entry name" value="RRM_dom"/>
</dbReference>
<dbReference type="EMBL" id="CACRXK020002332">
    <property type="protein sequence ID" value="CAB3993818.1"/>
    <property type="molecule type" value="Genomic_DNA"/>
</dbReference>
<dbReference type="OrthoDB" id="10682905at2759"/>
<feature type="region of interest" description="Disordered" evidence="1">
    <location>
        <begin position="248"/>
        <end position="284"/>
    </location>
</feature>
<evidence type="ECO:0000313" key="3">
    <source>
        <dbReference type="Proteomes" id="UP001152795"/>
    </source>
</evidence>
<dbReference type="GO" id="GO:0003723">
    <property type="term" value="F:RNA binding"/>
    <property type="evidence" value="ECO:0007669"/>
    <property type="project" value="UniProtKB-UniRule"/>
</dbReference>
<protein>
    <submittedName>
        <fullName evidence="2">---NA</fullName>
    </submittedName>
</protein>
<evidence type="ECO:0000313" key="2">
    <source>
        <dbReference type="EMBL" id="CAB3993818.1"/>
    </source>
</evidence>
<feature type="region of interest" description="Disordered" evidence="1">
    <location>
        <begin position="832"/>
        <end position="852"/>
    </location>
</feature>
<dbReference type="PROSITE" id="PS50102">
    <property type="entry name" value="RRM"/>
    <property type="match status" value="1"/>
</dbReference>
<evidence type="ECO:0000256" key="1">
    <source>
        <dbReference type="SAM" id="MobiDB-lite"/>
    </source>
</evidence>
<feature type="compositionally biased region" description="Polar residues" evidence="1">
    <location>
        <begin position="270"/>
        <end position="284"/>
    </location>
</feature>
<dbReference type="Pfam" id="PF00076">
    <property type="entry name" value="RRM_1"/>
    <property type="match status" value="1"/>
</dbReference>
<proteinExistence type="predicted"/>
<dbReference type="AlphaFoldDB" id="A0A6S7GP24"/>
<dbReference type="SUPFAM" id="SSF54928">
    <property type="entry name" value="RNA-binding domain, RBD"/>
    <property type="match status" value="1"/>
</dbReference>
<feature type="compositionally biased region" description="Polar residues" evidence="1">
    <location>
        <begin position="159"/>
        <end position="178"/>
    </location>
</feature>
<dbReference type="InterPro" id="IPR035979">
    <property type="entry name" value="RBD_domain_sf"/>
</dbReference>
<dbReference type="Gene3D" id="3.30.70.330">
    <property type="match status" value="1"/>
</dbReference>
<dbReference type="Proteomes" id="UP001152795">
    <property type="component" value="Unassembled WGS sequence"/>
</dbReference>
<feature type="region of interest" description="Disordered" evidence="1">
    <location>
        <begin position="75"/>
        <end position="111"/>
    </location>
</feature>
<dbReference type="InterPro" id="IPR012677">
    <property type="entry name" value="Nucleotide-bd_a/b_plait_sf"/>
</dbReference>
<dbReference type="CDD" id="cd00590">
    <property type="entry name" value="RRM_SF"/>
    <property type="match status" value="1"/>
</dbReference>
<feature type="compositionally biased region" description="Basic and acidic residues" evidence="1">
    <location>
        <begin position="841"/>
        <end position="851"/>
    </location>
</feature>